<dbReference type="HOGENOM" id="CLU_2166208_0_0_4"/>
<dbReference type="EMBL" id="CP002580">
    <property type="protein sequence ID" value="AJK44685.1"/>
    <property type="molecule type" value="Genomic_DNA"/>
</dbReference>
<evidence type="ECO:0000313" key="1">
    <source>
        <dbReference type="EMBL" id="AJK44685.1"/>
    </source>
</evidence>
<dbReference type="KEGG" id="bgp:BGL_1c01320"/>
<evidence type="ECO:0000313" key="2">
    <source>
        <dbReference type="Proteomes" id="UP000031838"/>
    </source>
</evidence>
<dbReference type="Proteomes" id="UP000031838">
    <property type="component" value="Chromosome 1"/>
</dbReference>
<protein>
    <submittedName>
        <fullName evidence="1">Uncharacterized protein</fullName>
    </submittedName>
</protein>
<sequence length="110" mass="11680">MVNDMRAVVIHAPIRELRGLPTWKLIPFASIAGGPRGARTYGVSKHGVMITLDETAPGITQTLNVIPHDQNDDRAAASHALRDLADELDAAGFDRQLSASAEARGLVGNA</sequence>
<dbReference type="AlphaFoldDB" id="A0A0B6RUC8"/>
<gene>
    <name evidence="1" type="ORF">BGL_1c01320</name>
</gene>
<proteinExistence type="predicted"/>
<accession>A0A0B6RUC8</accession>
<reference evidence="1 2" key="2">
    <citation type="journal article" date="2016" name="Appl. Microbiol. Biotechnol.">
        <title>Mutations improving production and secretion of extracellular lipase by Burkholderia glumae PG1.</title>
        <authorList>
            <person name="Knapp A."/>
            <person name="Voget S."/>
            <person name="Gao R."/>
            <person name="Zaburannyi N."/>
            <person name="Krysciak D."/>
            <person name="Breuer M."/>
            <person name="Hauer B."/>
            <person name="Streit W.R."/>
            <person name="Muller R."/>
            <person name="Daniel R."/>
            <person name="Jaeger K.E."/>
        </authorList>
    </citation>
    <scope>NUCLEOTIDE SEQUENCE [LARGE SCALE GENOMIC DNA]</scope>
    <source>
        <strain evidence="1 2">PG1</strain>
    </source>
</reference>
<name>A0A0B6RUC8_BURPL</name>
<dbReference type="RefSeq" id="WP_042623535.1">
    <property type="nucleotide sequence ID" value="NZ_CP002580.1"/>
</dbReference>
<reference evidence="2" key="1">
    <citation type="submission" date="2011-03" db="EMBL/GenBank/DDBJ databases">
        <authorList>
            <person name="Voget S."/>
            <person name="Streit W.R."/>
            <person name="Jaeger K.E."/>
            <person name="Daniel R."/>
        </authorList>
    </citation>
    <scope>NUCLEOTIDE SEQUENCE [LARGE SCALE GENOMIC DNA]</scope>
    <source>
        <strain evidence="2">PG1</strain>
    </source>
</reference>
<organism evidence="1 2">
    <name type="scientific">Burkholderia plantarii</name>
    <dbReference type="NCBI Taxonomy" id="41899"/>
    <lineage>
        <taxon>Bacteria</taxon>
        <taxon>Pseudomonadati</taxon>
        <taxon>Pseudomonadota</taxon>
        <taxon>Betaproteobacteria</taxon>
        <taxon>Burkholderiales</taxon>
        <taxon>Burkholderiaceae</taxon>
        <taxon>Burkholderia</taxon>
    </lineage>
</organism>
<keyword evidence="2" id="KW-1185">Reference proteome</keyword>